<dbReference type="PANTHER" id="PTHR24252:SF27">
    <property type="entry name" value="TRANSMEMBRANE PROTEASE SERINE 3-LIKE"/>
    <property type="match status" value="1"/>
</dbReference>
<accession>A0A671S679</accession>
<dbReference type="GO" id="GO:0004252">
    <property type="term" value="F:serine-type endopeptidase activity"/>
    <property type="evidence" value="ECO:0007669"/>
    <property type="project" value="InterPro"/>
</dbReference>
<keyword evidence="2" id="KW-0325">Glycoprotein</keyword>
<dbReference type="GO" id="GO:0006508">
    <property type="term" value="P:proteolysis"/>
    <property type="evidence" value="ECO:0007669"/>
    <property type="project" value="InterPro"/>
</dbReference>
<evidence type="ECO:0000313" key="5">
    <source>
        <dbReference type="Proteomes" id="UP000472260"/>
    </source>
</evidence>
<reference evidence="4" key="2">
    <citation type="submission" date="2025-09" db="UniProtKB">
        <authorList>
            <consortium name="Ensembl"/>
        </authorList>
    </citation>
    <scope>IDENTIFICATION</scope>
</reference>
<dbReference type="InterPro" id="IPR043504">
    <property type="entry name" value="Peptidase_S1_PA_chymotrypsin"/>
</dbReference>
<dbReference type="Gene3D" id="2.40.10.10">
    <property type="entry name" value="Trypsin-like serine proteases"/>
    <property type="match status" value="1"/>
</dbReference>
<keyword evidence="1" id="KW-1015">Disulfide bond</keyword>
<dbReference type="InterPro" id="IPR018114">
    <property type="entry name" value="TRYPSIN_HIS"/>
</dbReference>
<dbReference type="Pfam" id="PF00089">
    <property type="entry name" value="Trypsin"/>
    <property type="match status" value="1"/>
</dbReference>
<organism evidence="4 5">
    <name type="scientific">Sinocyclocheilus anshuiensis</name>
    <dbReference type="NCBI Taxonomy" id="1608454"/>
    <lineage>
        <taxon>Eukaryota</taxon>
        <taxon>Metazoa</taxon>
        <taxon>Chordata</taxon>
        <taxon>Craniata</taxon>
        <taxon>Vertebrata</taxon>
        <taxon>Euteleostomi</taxon>
        <taxon>Actinopterygii</taxon>
        <taxon>Neopterygii</taxon>
        <taxon>Teleostei</taxon>
        <taxon>Ostariophysi</taxon>
        <taxon>Cypriniformes</taxon>
        <taxon>Cyprinidae</taxon>
        <taxon>Cyprininae</taxon>
        <taxon>Sinocyclocheilus</taxon>
    </lineage>
</organism>
<dbReference type="InterPro" id="IPR001254">
    <property type="entry name" value="Trypsin_dom"/>
</dbReference>
<evidence type="ECO:0000256" key="2">
    <source>
        <dbReference type="ARBA" id="ARBA00023180"/>
    </source>
</evidence>
<evidence type="ECO:0000313" key="4">
    <source>
        <dbReference type="Ensembl" id="ENSSANP00000092016.1"/>
    </source>
</evidence>
<sequence>MLSLNTLLRPHSLLFFLCLECGKPPGSRIIGGSVAADGQWPWQASLHFQGYHTCGGTLVAPDFIITAAHCFPKSVYITLDRLTEDLMTSLHCILVWCPSSGFPAHIM</sequence>
<dbReference type="SUPFAM" id="SSF50494">
    <property type="entry name" value="Trypsin-like serine proteases"/>
    <property type="match status" value="1"/>
</dbReference>
<dbReference type="Proteomes" id="UP000472260">
    <property type="component" value="Unassembled WGS sequence"/>
</dbReference>
<dbReference type="PROSITE" id="PS50240">
    <property type="entry name" value="TRYPSIN_DOM"/>
    <property type="match status" value="1"/>
</dbReference>
<evidence type="ECO:0000259" key="3">
    <source>
        <dbReference type="PROSITE" id="PS50240"/>
    </source>
</evidence>
<dbReference type="PROSITE" id="PS00134">
    <property type="entry name" value="TRYPSIN_HIS"/>
    <property type="match status" value="1"/>
</dbReference>
<proteinExistence type="predicted"/>
<protein>
    <recommendedName>
        <fullName evidence="3">Peptidase S1 domain-containing protein</fullName>
    </recommendedName>
</protein>
<dbReference type="InterPro" id="IPR009003">
    <property type="entry name" value="Peptidase_S1_PA"/>
</dbReference>
<feature type="domain" description="Peptidase S1" evidence="3">
    <location>
        <begin position="29"/>
        <end position="79"/>
    </location>
</feature>
<evidence type="ECO:0000256" key="1">
    <source>
        <dbReference type="ARBA" id="ARBA00023157"/>
    </source>
</evidence>
<dbReference type="AlphaFoldDB" id="A0A671S679"/>
<reference evidence="4" key="1">
    <citation type="submission" date="2025-08" db="UniProtKB">
        <authorList>
            <consortium name="Ensembl"/>
        </authorList>
    </citation>
    <scope>IDENTIFICATION</scope>
</reference>
<keyword evidence="5" id="KW-1185">Reference proteome</keyword>
<name>A0A671S679_9TELE</name>
<dbReference type="PANTHER" id="PTHR24252">
    <property type="entry name" value="ACROSIN-RELATED"/>
    <property type="match status" value="1"/>
</dbReference>
<dbReference type="Ensembl" id="ENSSANT00000097743.1">
    <property type="protein sequence ID" value="ENSSANP00000092016.1"/>
    <property type="gene ID" value="ENSSANG00000045441.1"/>
</dbReference>